<evidence type="ECO:0000313" key="2">
    <source>
        <dbReference type="Proteomes" id="UP000184498"/>
    </source>
</evidence>
<keyword evidence="2" id="KW-1185">Reference proteome</keyword>
<protein>
    <submittedName>
        <fullName evidence="1">Uncharacterized protein</fullName>
    </submittedName>
</protein>
<reference evidence="2" key="1">
    <citation type="submission" date="2016-11" db="EMBL/GenBank/DDBJ databases">
        <authorList>
            <person name="Varghese N."/>
            <person name="Submissions S."/>
        </authorList>
    </citation>
    <scope>NUCLEOTIDE SEQUENCE [LARGE SCALE GENOMIC DNA]</scope>
    <source>
        <strain evidence="2">DSM 18016</strain>
    </source>
</reference>
<dbReference type="AlphaFoldDB" id="A0A1M6UR46"/>
<dbReference type="EMBL" id="FRAM01000006">
    <property type="protein sequence ID" value="SHK71678.1"/>
    <property type="molecule type" value="Genomic_DNA"/>
</dbReference>
<gene>
    <name evidence="1" type="ORF">SAMN05444371_3430</name>
</gene>
<evidence type="ECO:0000313" key="1">
    <source>
        <dbReference type="EMBL" id="SHK71678.1"/>
    </source>
</evidence>
<proteinExistence type="predicted"/>
<organism evidence="1 2">
    <name type="scientific">Epilithonimonas mollis</name>
    <dbReference type="NCBI Taxonomy" id="216903"/>
    <lineage>
        <taxon>Bacteria</taxon>
        <taxon>Pseudomonadati</taxon>
        <taxon>Bacteroidota</taxon>
        <taxon>Flavobacteriia</taxon>
        <taxon>Flavobacteriales</taxon>
        <taxon>Weeksellaceae</taxon>
        <taxon>Chryseobacterium group</taxon>
        <taxon>Epilithonimonas</taxon>
    </lineage>
</organism>
<accession>A0A1M6UR46</accession>
<sequence>MNLILVTHKDTEDFTKKISNLLTPISLRNTTFFIDKKTFLEKFETLRSKNHGD</sequence>
<dbReference type="Proteomes" id="UP000184498">
    <property type="component" value="Unassembled WGS sequence"/>
</dbReference>
<name>A0A1M6UR46_9FLAO</name>